<keyword evidence="3" id="KW-0966">Cell projection</keyword>
<evidence type="ECO:0000259" key="2">
    <source>
        <dbReference type="Pfam" id="PF12945"/>
    </source>
</evidence>
<evidence type="ECO:0000259" key="1">
    <source>
        <dbReference type="Pfam" id="PF07238"/>
    </source>
</evidence>
<feature type="domain" description="Type III secretion system flagellar brake protein YcgR PilZN" evidence="2">
    <location>
        <begin position="24"/>
        <end position="100"/>
    </location>
</feature>
<dbReference type="InterPro" id="IPR009875">
    <property type="entry name" value="PilZ_domain"/>
</dbReference>
<dbReference type="Proteomes" id="UP000327030">
    <property type="component" value="Chromosome 1"/>
</dbReference>
<dbReference type="InterPro" id="IPR009926">
    <property type="entry name" value="T3SS_YcgR_PilZN"/>
</dbReference>
<dbReference type="RefSeq" id="WP_151624328.1">
    <property type="nucleotide sequence ID" value="NZ_CP043028.1"/>
</dbReference>
<evidence type="ECO:0000313" key="4">
    <source>
        <dbReference type="Proteomes" id="UP000327030"/>
    </source>
</evidence>
<protein>
    <submittedName>
        <fullName evidence="3">Flagellar brake protein</fullName>
    </submittedName>
</protein>
<dbReference type="EMBL" id="CP043028">
    <property type="protein sequence ID" value="QFJ55498.1"/>
    <property type="molecule type" value="Genomic_DNA"/>
</dbReference>
<dbReference type="Pfam" id="PF07238">
    <property type="entry name" value="PilZ"/>
    <property type="match status" value="1"/>
</dbReference>
<accession>A0A5P6VT79</accession>
<evidence type="ECO:0000313" key="3">
    <source>
        <dbReference type="EMBL" id="QFJ55498.1"/>
    </source>
</evidence>
<dbReference type="Pfam" id="PF12945">
    <property type="entry name" value="PilZNR"/>
    <property type="match status" value="1"/>
</dbReference>
<keyword evidence="3" id="KW-0282">Flagellum</keyword>
<dbReference type="OrthoDB" id="9783080at2"/>
<reference evidence="4" key="1">
    <citation type="submission" date="2019-08" db="EMBL/GenBank/DDBJ databases">
        <title>Complete Genome Sequence of the Polysaccharide-Degrading Rumen Bacterium Pseudobutyrivibrio xylanivorans MA3014.</title>
        <authorList>
            <person name="Palevich N."/>
            <person name="Maclean P.H."/>
            <person name="Kelly W.J."/>
            <person name="Leahy S.C."/>
            <person name="Rakonjac J."/>
            <person name="Attwood G.T."/>
        </authorList>
    </citation>
    <scope>NUCLEOTIDE SEQUENCE [LARGE SCALE GENOMIC DNA]</scope>
    <source>
        <strain evidence="4">MA3014</strain>
    </source>
</reference>
<keyword evidence="3" id="KW-0969">Cilium</keyword>
<dbReference type="GO" id="GO:0035438">
    <property type="term" value="F:cyclic-di-GMP binding"/>
    <property type="evidence" value="ECO:0007669"/>
    <property type="project" value="InterPro"/>
</dbReference>
<sequence>MKIQDLRPGTPIEFTIAGSTSEREVNLNSEGERSVYISSVFGVTKKGEIIFHIPTKKGHTVTIPMNVPFNAVFNTRAGMFQLKGEITKRGKLENFPVYVFEPSTGLSKVQRRDYYRFQCLIPIRVLPIPEDVAFLPNMPLVEDDLERYGNTYGIAFQGNILDISGGGVRFTADMDIGTDKDHYVYVSFKLVSHTVNETINAVARRIKSVYKPDLKLFEHRIEFLFKETEDRETIIKYIFDEERRIRKKDQG</sequence>
<organism evidence="3 4">
    <name type="scientific">Pseudobutyrivibrio xylanivorans</name>
    <dbReference type="NCBI Taxonomy" id="185007"/>
    <lineage>
        <taxon>Bacteria</taxon>
        <taxon>Bacillati</taxon>
        <taxon>Bacillota</taxon>
        <taxon>Clostridia</taxon>
        <taxon>Lachnospirales</taxon>
        <taxon>Lachnospiraceae</taxon>
        <taxon>Pseudobutyrivibrio</taxon>
    </lineage>
</organism>
<dbReference type="AlphaFoldDB" id="A0A5P6VT79"/>
<dbReference type="KEGG" id="pxv:FXF36_11770"/>
<proteinExistence type="predicted"/>
<name>A0A5P6VT79_PSEXY</name>
<feature type="domain" description="PilZ" evidence="1">
    <location>
        <begin position="110"/>
        <end position="239"/>
    </location>
</feature>
<gene>
    <name evidence="3" type="ORF">FXF36_11770</name>
</gene>